<dbReference type="RefSeq" id="WP_071612182.1">
    <property type="nucleotide sequence ID" value="NZ_CP015756.1"/>
</dbReference>
<dbReference type="InterPro" id="IPR013525">
    <property type="entry name" value="ABC2_TM"/>
</dbReference>
<comment type="subcellular location">
    <subcellularLocation>
        <location evidence="1">Cell membrane</location>
        <topology evidence="1">Multi-pass membrane protein</topology>
    </subcellularLocation>
</comment>
<dbReference type="EMBL" id="CP015756">
    <property type="protein sequence ID" value="APC39888.1"/>
    <property type="molecule type" value="Genomic_DNA"/>
</dbReference>
<protein>
    <recommendedName>
        <fullName evidence="7">ABC-2 type transporter transmembrane domain-containing protein</fullName>
    </recommendedName>
</protein>
<evidence type="ECO:0000313" key="8">
    <source>
        <dbReference type="EMBL" id="APC39888.1"/>
    </source>
</evidence>
<feature type="domain" description="ABC-2 type transporter transmembrane" evidence="7">
    <location>
        <begin position="56"/>
        <end position="232"/>
    </location>
</feature>
<evidence type="ECO:0000256" key="5">
    <source>
        <dbReference type="ARBA" id="ARBA00023136"/>
    </source>
</evidence>
<evidence type="ECO:0000313" key="9">
    <source>
        <dbReference type="Proteomes" id="UP000182569"/>
    </source>
</evidence>
<sequence length="247" mass="27741">MEFTRRINVLFKKEIKSLVKNWNILLMCLLPVLFSFIYTNVFRGGVTSDGIGKYEILYMCLGMNIVLIAGFMIAMLIAEEKEKNTLRTLMLSGVSPLEFLIGKVVITFVVSEILNILIFYIVGMDSVYLGEFILLTSLVAISMIEIGAVVGIIVTNQMSAGTVGMPIFMFFLMVPLFSSFSKKIELIARFLPNYNMNLMFQKMFSGGELGAGEAKNIAVILIWIIISGVTFVCTYNKVGLDKWRNIR</sequence>
<dbReference type="STRING" id="1552.A7L45_07295"/>
<organism evidence="8 9">
    <name type="scientific">Clostridium estertheticum subsp. estertheticum</name>
    <dbReference type="NCBI Taxonomy" id="1552"/>
    <lineage>
        <taxon>Bacteria</taxon>
        <taxon>Bacillati</taxon>
        <taxon>Bacillota</taxon>
        <taxon>Clostridia</taxon>
        <taxon>Eubacteriales</taxon>
        <taxon>Clostridiaceae</taxon>
        <taxon>Clostridium</taxon>
    </lineage>
</organism>
<dbReference type="GO" id="GO:0140359">
    <property type="term" value="F:ABC-type transporter activity"/>
    <property type="evidence" value="ECO:0007669"/>
    <property type="project" value="InterPro"/>
</dbReference>
<gene>
    <name evidence="8" type="ORF">A7L45_07295</name>
</gene>
<evidence type="ECO:0000256" key="4">
    <source>
        <dbReference type="ARBA" id="ARBA00022989"/>
    </source>
</evidence>
<accession>A0A1J0GFY8</accession>
<keyword evidence="2" id="KW-1003">Cell membrane</keyword>
<proteinExistence type="predicted"/>
<dbReference type="InterPro" id="IPR051449">
    <property type="entry name" value="ABC-2_transporter_component"/>
</dbReference>
<dbReference type="PANTHER" id="PTHR30294:SF29">
    <property type="entry name" value="MULTIDRUG ABC TRANSPORTER PERMEASE YBHS-RELATED"/>
    <property type="match status" value="1"/>
</dbReference>
<dbReference type="Proteomes" id="UP000182569">
    <property type="component" value="Chromosome"/>
</dbReference>
<name>A0A1J0GFY8_9CLOT</name>
<dbReference type="AlphaFoldDB" id="A0A1J0GFY8"/>
<feature type="transmembrane region" description="Helical" evidence="6">
    <location>
        <begin position="21"/>
        <end position="41"/>
    </location>
</feature>
<keyword evidence="9" id="KW-1185">Reference proteome</keyword>
<feature type="transmembrane region" description="Helical" evidence="6">
    <location>
        <begin position="128"/>
        <end position="154"/>
    </location>
</feature>
<evidence type="ECO:0000256" key="6">
    <source>
        <dbReference type="SAM" id="Phobius"/>
    </source>
</evidence>
<feature type="transmembrane region" description="Helical" evidence="6">
    <location>
        <begin position="99"/>
        <end position="122"/>
    </location>
</feature>
<evidence type="ECO:0000256" key="2">
    <source>
        <dbReference type="ARBA" id="ARBA00022475"/>
    </source>
</evidence>
<dbReference type="GO" id="GO:0005886">
    <property type="term" value="C:plasma membrane"/>
    <property type="evidence" value="ECO:0007669"/>
    <property type="project" value="UniProtKB-SubCell"/>
</dbReference>
<evidence type="ECO:0000259" key="7">
    <source>
        <dbReference type="Pfam" id="PF12698"/>
    </source>
</evidence>
<dbReference type="PANTHER" id="PTHR30294">
    <property type="entry name" value="MEMBRANE COMPONENT OF ABC TRANSPORTER YHHJ-RELATED"/>
    <property type="match status" value="1"/>
</dbReference>
<feature type="transmembrane region" description="Helical" evidence="6">
    <location>
        <begin position="217"/>
        <end position="238"/>
    </location>
</feature>
<dbReference type="OrthoDB" id="3182222at2"/>
<keyword evidence="5 6" id="KW-0472">Membrane</keyword>
<dbReference type="KEGG" id="ceu:A7L45_07295"/>
<dbReference type="Pfam" id="PF12698">
    <property type="entry name" value="ABC2_membrane_3"/>
    <property type="match status" value="1"/>
</dbReference>
<evidence type="ECO:0000256" key="1">
    <source>
        <dbReference type="ARBA" id="ARBA00004651"/>
    </source>
</evidence>
<keyword evidence="3 6" id="KW-0812">Transmembrane</keyword>
<feature type="transmembrane region" description="Helical" evidence="6">
    <location>
        <begin position="56"/>
        <end position="78"/>
    </location>
</feature>
<keyword evidence="4 6" id="KW-1133">Transmembrane helix</keyword>
<evidence type="ECO:0000256" key="3">
    <source>
        <dbReference type="ARBA" id="ARBA00022692"/>
    </source>
</evidence>
<feature type="transmembrane region" description="Helical" evidence="6">
    <location>
        <begin position="161"/>
        <end position="180"/>
    </location>
</feature>
<reference evidence="9" key="1">
    <citation type="journal article" date="2016" name="Front. Microbiol.">
        <title>Complete Genome Sequence of Clostridium estertheticum DSM 8809, a Microbe Identified in Spoiled Vacuum Packed Beef.</title>
        <authorList>
            <person name="Yu Z."/>
            <person name="Gunn L."/>
            <person name="Brennan E."/>
            <person name="Reid R."/>
            <person name="Wall P.G."/>
            <person name="Gaora O.P."/>
            <person name="Hurley D."/>
            <person name="Bolton D."/>
            <person name="Fanning S."/>
        </authorList>
    </citation>
    <scope>NUCLEOTIDE SEQUENCE [LARGE SCALE GENOMIC DNA]</scope>
    <source>
        <strain evidence="9">DSM 8809</strain>
    </source>
</reference>